<dbReference type="InterPro" id="IPR057352">
    <property type="entry name" value="TPR_TmcB/C"/>
</dbReference>
<name>A0AAU9I979_9CILI</name>
<reference evidence="3" key="1">
    <citation type="submission" date="2021-09" db="EMBL/GenBank/DDBJ databases">
        <authorList>
            <consortium name="AG Swart"/>
            <person name="Singh M."/>
            <person name="Singh A."/>
            <person name="Seah K."/>
            <person name="Emmerich C."/>
        </authorList>
    </citation>
    <scope>NUCLEOTIDE SEQUENCE</scope>
    <source>
        <strain evidence="3">ATCC30299</strain>
    </source>
</reference>
<sequence>MEEQSENLNFKAESSENHILNWSNIFETTKNSVFGAFSLLYTSRKKKFHKNNLNKKLYQGCINLVLSLQIVRLNWGSILNPHDYMEKHWNIIGYINIDQICAESESLFGCFLALNVLIYSCLMFILLLAIRSYKGGSCESQLIWIPKIFLYFLTTVGFIPCILIFMLSLKYSLMNKNNVDEYESCVNCNLNFGSFGVLLSGLNLFILPLLAYGREIFSAELRHTFSTDNIKARAHSIIDLYMITFSYIASIAYVLFNQYTYYFHQTILLAYSICIVYKTIKLIPYYSLYINSIIIIRNLGICFMTLAFLFGKAIDNSLLIIGFFWIINPILTYIIMNYLLKRFSRVQEDNLQTQYEFEQYYRDILMEEDSEHLAELSKQFNKALKKFSHKTNKLLCIWETNYCLYSIKNERLARVKFHKIFLLKSTVEGSYQEWVVAKHLGQNNTGAYEDIGTIYYFLELDHIKAMDRVLCYKLLDFWAEVYSSMPRIEKLNLLSSQVSETLDEVNKGYSTLVKKFPNRTACHELYGSLQIDILKKDEFGNKLLLKKESLYLKDLQENRSTSLSFSDSNGFLVVSGEKSSFGIFVYANAIAANILGQSANSIIGSKLDNYIPEPYSTNHSKYLIRYIKNCLNPEISPVKSPILQTEKGYLVECSLEVHMVSLINHIYFVAIMRPVLKQRECVLVSDKGEIYAHSARFLQYIQCEKPSVKNENISDLIPNLNFSQLKSQIPVLITHNGKPLLFVFIKLIVKSHTLNLLLLIHNKSEINEWDNGEDEWQQEHFENNLNGNQLLNVYKGMESYQHSTGDMAYNQEDAELLGKFEIKPNEQGNSNTIASSHSSTRIANACKKMKKSAQFALKAVNWTLIVSIFGVILMNIGILIYILTEINHSSDLGKVEHIAVFMQEITNLAFRSRAIDLSTKYPDLDMAFYELSLNKSISILNSLRTAIAHDYSQWSYCPSSRIVKNEIIPMWSLNNFDYRTLYDTVNEFIIHGNSFMKNFKENNDYKEDKFFLIKNGLGTSYKIMNSTLAGLVECELNRINEVDNAIIIFILMDFVLICFLSAILMILIINFHKKYNEIWNYIRKQENPAHIELYQSCMDRLSAVHDCFPYQQEIQRKHKGKEKSINERFSKYFTILCSLLILSSILHTFLVGMYLYPSCKNNLIKRFKLLEAYFFRVSEISEICYWASEMSIGKNYSTVEILSSQYGFADPNFMIFDAIKRYSISTHLTSSVKYRGLFTNQLKGLFFEHIPNAPDVIFDFGTYSGAILLKSEAPFYAYSNSENIAKEVNRFWSRQIKLQNLILARVPLFDQSSMDFVNLQVNYIIYLTSFFGLFYILAYLCIYWPIILRENHKLKKLYEVSQLIPAVNNQREA</sequence>
<feature type="transmembrane region" description="Helical" evidence="1">
    <location>
        <begin position="317"/>
        <end position="340"/>
    </location>
</feature>
<dbReference type="EMBL" id="CAJZBQ010000002">
    <property type="protein sequence ID" value="CAG9310505.1"/>
    <property type="molecule type" value="Genomic_DNA"/>
</dbReference>
<dbReference type="Gene3D" id="3.30.450.20">
    <property type="entry name" value="PAS domain"/>
    <property type="match status" value="1"/>
</dbReference>
<evidence type="ECO:0000256" key="1">
    <source>
        <dbReference type="SAM" id="Phobius"/>
    </source>
</evidence>
<comment type="caution">
    <text evidence="3">The sequence shown here is derived from an EMBL/GenBank/DDBJ whole genome shotgun (WGS) entry which is preliminary data.</text>
</comment>
<gene>
    <name evidence="3" type="ORF">BSTOLATCC_MIC1348</name>
</gene>
<dbReference type="PANTHER" id="PTHR31600">
    <property type="entry name" value="TINY MACROCYSTS PROTEIN B-RELATED"/>
    <property type="match status" value="1"/>
</dbReference>
<feature type="transmembrane region" description="Helical" evidence="1">
    <location>
        <begin position="292"/>
        <end position="311"/>
    </location>
</feature>
<keyword evidence="4" id="KW-1185">Reference proteome</keyword>
<dbReference type="InterPro" id="IPR052994">
    <property type="entry name" value="Tiny_macrocysts_regulators"/>
</dbReference>
<feature type="transmembrane region" description="Helical" evidence="1">
    <location>
        <begin position="148"/>
        <end position="172"/>
    </location>
</feature>
<protein>
    <recommendedName>
        <fullName evidence="2">TmcB/TmcC TPR repeats domain-containing protein</fullName>
    </recommendedName>
</protein>
<keyword evidence="1" id="KW-1133">Transmembrane helix</keyword>
<evidence type="ECO:0000313" key="4">
    <source>
        <dbReference type="Proteomes" id="UP001162131"/>
    </source>
</evidence>
<organism evidence="3 4">
    <name type="scientific">Blepharisma stoltei</name>
    <dbReference type="NCBI Taxonomy" id="1481888"/>
    <lineage>
        <taxon>Eukaryota</taxon>
        <taxon>Sar</taxon>
        <taxon>Alveolata</taxon>
        <taxon>Ciliophora</taxon>
        <taxon>Postciliodesmatophora</taxon>
        <taxon>Heterotrichea</taxon>
        <taxon>Heterotrichida</taxon>
        <taxon>Blepharismidae</taxon>
        <taxon>Blepharisma</taxon>
    </lineage>
</organism>
<feature type="transmembrane region" description="Helical" evidence="1">
    <location>
        <begin position="859"/>
        <end position="883"/>
    </location>
</feature>
<dbReference type="PANTHER" id="PTHR31600:SF2">
    <property type="entry name" value="GAMETE ENRICHED GENE 10 PROTEIN-RELATED"/>
    <property type="match status" value="1"/>
</dbReference>
<proteinExistence type="predicted"/>
<evidence type="ECO:0000259" key="2">
    <source>
        <dbReference type="Pfam" id="PF25474"/>
    </source>
</evidence>
<evidence type="ECO:0000313" key="3">
    <source>
        <dbReference type="EMBL" id="CAG9310505.1"/>
    </source>
</evidence>
<feature type="transmembrane region" description="Helical" evidence="1">
    <location>
        <begin position="262"/>
        <end position="280"/>
    </location>
</feature>
<feature type="transmembrane region" description="Helical" evidence="1">
    <location>
        <begin position="1323"/>
        <end position="1346"/>
    </location>
</feature>
<feature type="domain" description="TmcB/TmcC TPR repeats" evidence="2">
    <location>
        <begin position="458"/>
        <end position="550"/>
    </location>
</feature>
<feature type="transmembrane region" description="Helical" evidence="1">
    <location>
        <begin position="1132"/>
        <end position="1156"/>
    </location>
</feature>
<feature type="transmembrane region" description="Helical" evidence="1">
    <location>
        <begin position="1046"/>
        <end position="1069"/>
    </location>
</feature>
<feature type="transmembrane region" description="Helical" evidence="1">
    <location>
        <begin position="192"/>
        <end position="213"/>
    </location>
</feature>
<keyword evidence="1" id="KW-0812">Transmembrane</keyword>
<dbReference type="Pfam" id="PF25474">
    <property type="entry name" value="TPR_TmcB"/>
    <property type="match status" value="1"/>
</dbReference>
<dbReference type="Proteomes" id="UP001162131">
    <property type="component" value="Unassembled WGS sequence"/>
</dbReference>
<feature type="transmembrane region" description="Helical" evidence="1">
    <location>
        <begin position="234"/>
        <end position="256"/>
    </location>
</feature>
<keyword evidence="1" id="KW-0472">Membrane</keyword>
<accession>A0AAU9I979</accession>
<feature type="transmembrane region" description="Helical" evidence="1">
    <location>
        <begin position="106"/>
        <end position="128"/>
    </location>
</feature>